<proteinExistence type="evidence at transcript level"/>
<organism evidence="1">
    <name type="scientific">Picea sitchensis</name>
    <name type="common">Sitka spruce</name>
    <name type="synonym">Pinus sitchensis</name>
    <dbReference type="NCBI Taxonomy" id="3332"/>
    <lineage>
        <taxon>Eukaryota</taxon>
        <taxon>Viridiplantae</taxon>
        <taxon>Streptophyta</taxon>
        <taxon>Embryophyta</taxon>
        <taxon>Tracheophyta</taxon>
        <taxon>Spermatophyta</taxon>
        <taxon>Pinopsida</taxon>
        <taxon>Pinidae</taxon>
        <taxon>Conifers I</taxon>
        <taxon>Pinales</taxon>
        <taxon>Pinaceae</taxon>
        <taxon>Picea</taxon>
    </lineage>
</organism>
<evidence type="ECO:0000313" key="1">
    <source>
        <dbReference type="EMBL" id="ABK26538.1"/>
    </source>
</evidence>
<reference evidence="1" key="1">
    <citation type="journal article" date="2008" name="BMC Genomics">
        <title>A conifer genomics resource of 200,000 spruce (Picea spp.) ESTs and 6,464 high-quality, sequence-finished full-length cDNAs for Sitka spruce (Picea sitchensis).</title>
        <authorList>
            <person name="Ralph S.G."/>
            <person name="Chun H.J."/>
            <person name="Kolosova N."/>
            <person name="Cooper D."/>
            <person name="Oddy C."/>
            <person name="Ritland C.E."/>
            <person name="Kirkpatrick R."/>
            <person name="Moore R."/>
            <person name="Barber S."/>
            <person name="Holt R.A."/>
            <person name="Jones S.J."/>
            <person name="Marra M.A."/>
            <person name="Douglas C.J."/>
            <person name="Ritland K."/>
            <person name="Bohlmann J."/>
        </authorList>
    </citation>
    <scope>NUCLEOTIDE SEQUENCE</scope>
    <source>
        <tissue evidence="1">Green portion of the leader tissue</tissue>
    </source>
</reference>
<dbReference type="EMBL" id="EF087288">
    <property type="protein sequence ID" value="ABK26538.1"/>
    <property type="molecule type" value="mRNA"/>
</dbReference>
<accession>A9P0X7</accession>
<dbReference type="AlphaFoldDB" id="A9P0X7"/>
<name>A9P0X7_PICSI</name>
<protein>
    <submittedName>
        <fullName evidence="1">Uncharacterized protein</fullName>
    </submittedName>
</protein>
<sequence length="35" mass="4138">MTGLYMMDLLLTRETKQTRRVIWALNMGSVHNLED</sequence>